<evidence type="ECO:0000313" key="4">
    <source>
        <dbReference type="EMBL" id="MDA3628021.1"/>
    </source>
</evidence>
<evidence type="ECO:0000259" key="3">
    <source>
        <dbReference type="SMART" id="SM00507"/>
    </source>
</evidence>
<dbReference type="Proteomes" id="UP001210380">
    <property type="component" value="Unassembled WGS sequence"/>
</dbReference>
<name>A0ABT4V3M1_9PSEU</name>
<feature type="region of interest" description="Disordered" evidence="2">
    <location>
        <begin position="406"/>
        <end position="432"/>
    </location>
</feature>
<sequence>MTPLMSVSDAAEGAEAGARSAPVSWTDADVVARIQELEESMRAAMFEQLRLIAEAECRGLFGEHGARSMPAWLQGLLNIDYRDARGRVAVAHNVEDRATLHGEPVAADLPATAAAMAEGAIGLEHARVIVAGIKKLPEHARCHRLAEVDSMLAGWARQMPPRELAIIAERLRYLLDQDGAYRDEENQHEARELHYTTARDGMMVIKARLDRETGAKFAALVEPLAAPRPELDGEKDPRTAGQRNADALGAILDLAAGSDEMPRAGGQRPHLTVTVDFDELKRGLDRGDEDGMPGTLDATDRSITAENIRRIACDCEVLPMVLDSDGIPLDMGRTKRTAPAHIRAALLQRDGVCAFPGCDRPPGAPDAHHIVSWIDGGPTDLSNLVMLCGHHHRTVHGQRWEIAVHDGRPTFTPPSTVDPSRTPRPGGRATPAQHRALIERHLPRPRGPAHALAG</sequence>
<comment type="similarity">
    <text evidence="1">Belongs to the Rv1128c/1148c/1588c/1702c/1945/3466 family.</text>
</comment>
<dbReference type="Gene3D" id="1.10.30.50">
    <property type="match status" value="1"/>
</dbReference>
<protein>
    <submittedName>
        <fullName evidence="4">DUF222 domain-containing protein</fullName>
    </submittedName>
</protein>
<organism evidence="4 5">
    <name type="scientific">Saccharopolyspora oryzae</name>
    <dbReference type="NCBI Taxonomy" id="2997343"/>
    <lineage>
        <taxon>Bacteria</taxon>
        <taxon>Bacillati</taxon>
        <taxon>Actinomycetota</taxon>
        <taxon>Actinomycetes</taxon>
        <taxon>Pseudonocardiales</taxon>
        <taxon>Pseudonocardiaceae</taxon>
        <taxon>Saccharopolyspora</taxon>
    </lineage>
</organism>
<feature type="domain" description="HNH nuclease" evidence="3">
    <location>
        <begin position="341"/>
        <end position="393"/>
    </location>
</feature>
<accession>A0ABT4V3M1</accession>
<proteinExistence type="inferred from homology"/>
<reference evidence="4 5" key="1">
    <citation type="submission" date="2022-11" db="EMBL/GenBank/DDBJ databases">
        <title>Draft genome sequence of Saccharopolyspora sp. WRP15-2 isolated from rhizosphere soils of wild rice in Thailand.</title>
        <authorList>
            <person name="Duangmal K."/>
            <person name="Kammanee S."/>
            <person name="Muangham S."/>
        </authorList>
    </citation>
    <scope>NUCLEOTIDE SEQUENCE [LARGE SCALE GENOMIC DNA]</scope>
    <source>
        <strain evidence="4 5">WRP15-2</strain>
    </source>
</reference>
<comment type="caution">
    <text evidence="4">The sequence shown here is derived from an EMBL/GenBank/DDBJ whole genome shotgun (WGS) entry which is preliminary data.</text>
</comment>
<dbReference type="CDD" id="cd00085">
    <property type="entry name" value="HNHc"/>
    <property type="match status" value="1"/>
</dbReference>
<evidence type="ECO:0000256" key="2">
    <source>
        <dbReference type="SAM" id="MobiDB-lite"/>
    </source>
</evidence>
<dbReference type="RefSeq" id="WP_270950722.1">
    <property type="nucleotide sequence ID" value="NZ_JAQGLA010000037.1"/>
</dbReference>
<dbReference type="SMART" id="SM00507">
    <property type="entry name" value="HNHc"/>
    <property type="match status" value="1"/>
</dbReference>
<evidence type="ECO:0000256" key="1">
    <source>
        <dbReference type="ARBA" id="ARBA00023450"/>
    </source>
</evidence>
<gene>
    <name evidence="4" type="ORF">OU415_21490</name>
</gene>
<evidence type="ECO:0000313" key="5">
    <source>
        <dbReference type="Proteomes" id="UP001210380"/>
    </source>
</evidence>
<dbReference type="Pfam" id="PF01844">
    <property type="entry name" value="HNH"/>
    <property type="match status" value="1"/>
</dbReference>
<dbReference type="InterPro" id="IPR002711">
    <property type="entry name" value="HNH"/>
</dbReference>
<dbReference type="EMBL" id="JAQGLA010000037">
    <property type="protein sequence ID" value="MDA3628021.1"/>
    <property type="molecule type" value="Genomic_DNA"/>
</dbReference>
<dbReference type="Pfam" id="PF02720">
    <property type="entry name" value="DUF222"/>
    <property type="match status" value="1"/>
</dbReference>
<dbReference type="InterPro" id="IPR003870">
    <property type="entry name" value="DUF222"/>
</dbReference>
<keyword evidence="5" id="KW-1185">Reference proteome</keyword>
<dbReference type="InterPro" id="IPR003615">
    <property type="entry name" value="HNH_nuc"/>
</dbReference>